<dbReference type="EMBL" id="BSOG01000002">
    <property type="protein sequence ID" value="GLR13487.1"/>
    <property type="molecule type" value="Genomic_DNA"/>
</dbReference>
<dbReference type="Proteomes" id="UP001156706">
    <property type="component" value="Unassembled WGS sequence"/>
</dbReference>
<feature type="region of interest" description="Disordered" evidence="1">
    <location>
        <begin position="21"/>
        <end position="65"/>
    </location>
</feature>
<evidence type="ECO:0000313" key="3">
    <source>
        <dbReference type="EMBL" id="GLR13487.1"/>
    </source>
</evidence>
<evidence type="ECO:0008006" key="5">
    <source>
        <dbReference type="Google" id="ProtNLM"/>
    </source>
</evidence>
<proteinExistence type="predicted"/>
<reference evidence="4" key="1">
    <citation type="journal article" date="2019" name="Int. J. Syst. Evol. Microbiol.">
        <title>The Global Catalogue of Microorganisms (GCM) 10K type strain sequencing project: providing services to taxonomists for standard genome sequencing and annotation.</title>
        <authorList>
            <consortium name="The Broad Institute Genomics Platform"/>
            <consortium name="The Broad Institute Genome Sequencing Center for Infectious Disease"/>
            <person name="Wu L."/>
            <person name="Ma J."/>
        </authorList>
    </citation>
    <scope>NUCLEOTIDE SEQUENCE [LARGE SCALE GENOMIC DNA]</scope>
    <source>
        <strain evidence="4">NBRC 110044</strain>
    </source>
</reference>
<gene>
    <name evidence="3" type="ORF">GCM10007907_22770</name>
</gene>
<feature type="signal peptide" evidence="2">
    <location>
        <begin position="1"/>
        <end position="20"/>
    </location>
</feature>
<organism evidence="3 4">
    <name type="scientific">Chitinimonas prasina</name>
    <dbReference type="NCBI Taxonomy" id="1434937"/>
    <lineage>
        <taxon>Bacteria</taxon>
        <taxon>Pseudomonadati</taxon>
        <taxon>Pseudomonadota</taxon>
        <taxon>Betaproteobacteria</taxon>
        <taxon>Neisseriales</taxon>
        <taxon>Chitinibacteraceae</taxon>
        <taxon>Chitinimonas</taxon>
    </lineage>
</organism>
<evidence type="ECO:0000313" key="4">
    <source>
        <dbReference type="Proteomes" id="UP001156706"/>
    </source>
</evidence>
<accession>A0ABQ5YER9</accession>
<comment type="caution">
    <text evidence="3">The sequence shown here is derived from an EMBL/GenBank/DDBJ whole genome shotgun (WGS) entry which is preliminary data.</text>
</comment>
<sequence length="127" mass="13409">MPHRHLAPMLAALLALAVQAAPGNGDSGTQPEDRSHLPQLGDPYLPPAARKPAQRPPLAGAALQAQARAKLQQRFAAADPLKTGSISLAQAKAAGLGYVVQHFAEIDRQGSGRVSFEQVERHQQGAR</sequence>
<protein>
    <recommendedName>
        <fullName evidence="5">EF-hand domain-containing protein</fullName>
    </recommendedName>
</protein>
<feature type="compositionally biased region" description="Low complexity" evidence="1">
    <location>
        <begin position="47"/>
        <end position="65"/>
    </location>
</feature>
<feature type="chain" id="PRO_5046422650" description="EF-hand domain-containing protein" evidence="2">
    <location>
        <begin position="21"/>
        <end position="127"/>
    </location>
</feature>
<keyword evidence="4" id="KW-1185">Reference proteome</keyword>
<evidence type="ECO:0000256" key="1">
    <source>
        <dbReference type="SAM" id="MobiDB-lite"/>
    </source>
</evidence>
<dbReference type="RefSeq" id="WP_284196588.1">
    <property type="nucleotide sequence ID" value="NZ_BSOG01000002.1"/>
</dbReference>
<keyword evidence="2" id="KW-0732">Signal</keyword>
<name>A0ABQ5YER9_9NEIS</name>
<evidence type="ECO:0000256" key="2">
    <source>
        <dbReference type="SAM" id="SignalP"/>
    </source>
</evidence>